<gene>
    <name evidence="2" type="primary">gb15948</name>
    <name evidence="2" type="ORF">PR202_gb15948</name>
</gene>
<feature type="region of interest" description="Disordered" evidence="1">
    <location>
        <begin position="1"/>
        <end position="46"/>
    </location>
</feature>
<sequence>MYTAHGYGKEEPSESSSKDGINLESYPVDRSVSPSPSGSKSGIRYVEPDDHAMELAVVELGRILDSPGLAQRGTWDLSQAAGPFCFASAIFEQVTCATEPSHQRRRPPSSGTSPSPASSPSLHARLLPVPGRLRHLPVHRASPPASPSPASSPSLHARLLPVPDRLCRLPVHRAPPLASPSPASSPSLYARFLPVPGRLRRLPVHRAPPPASPSIALCRLWLLARRKRQREKRRTTA</sequence>
<feature type="region of interest" description="Disordered" evidence="1">
    <location>
        <begin position="97"/>
        <end position="124"/>
    </location>
</feature>
<dbReference type="EMBL" id="BQKI01000079">
    <property type="protein sequence ID" value="GJN27886.1"/>
    <property type="molecule type" value="Genomic_DNA"/>
</dbReference>
<evidence type="ECO:0000313" key="3">
    <source>
        <dbReference type="Proteomes" id="UP001054889"/>
    </source>
</evidence>
<feature type="compositionally biased region" description="Low complexity" evidence="1">
    <location>
        <begin position="31"/>
        <end position="42"/>
    </location>
</feature>
<keyword evidence="3" id="KW-1185">Reference proteome</keyword>
<proteinExistence type="predicted"/>
<dbReference type="AlphaFoldDB" id="A0AAV5F0V5"/>
<evidence type="ECO:0000256" key="1">
    <source>
        <dbReference type="SAM" id="MobiDB-lite"/>
    </source>
</evidence>
<reference evidence="2" key="1">
    <citation type="journal article" date="2018" name="DNA Res.">
        <title>Multiple hybrid de novo genome assembly of finger millet, an orphan allotetraploid crop.</title>
        <authorList>
            <person name="Hatakeyama M."/>
            <person name="Aluri S."/>
            <person name="Balachadran M.T."/>
            <person name="Sivarajan S.R."/>
            <person name="Patrignani A."/>
            <person name="Gruter S."/>
            <person name="Poveda L."/>
            <person name="Shimizu-Inatsugi R."/>
            <person name="Baeten J."/>
            <person name="Francoijs K.J."/>
            <person name="Nataraja K.N."/>
            <person name="Reddy Y.A.N."/>
            <person name="Phadnis S."/>
            <person name="Ravikumar R.L."/>
            <person name="Schlapbach R."/>
            <person name="Sreeman S.M."/>
            <person name="Shimizu K.K."/>
        </authorList>
    </citation>
    <scope>NUCLEOTIDE SEQUENCE</scope>
</reference>
<reference evidence="2" key="2">
    <citation type="submission" date="2021-12" db="EMBL/GenBank/DDBJ databases">
        <title>Resequencing data analysis of finger millet.</title>
        <authorList>
            <person name="Hatakeyama M."/>
            <person name="Aluri S."/>
            <person name="Balachadran M.T."/>
            <person name="Sivarajan S.R."/>
            <person name="Poveda L."/>
            <person name="Shimizu-Inatsugi R."/>
            <person name="Schlapbach R."/>
            <person name="Sreeman S.M."/>
            <person name="Shimizu K.K."/>
        </authorList>
    </citation>
    <scope>NUCLEOTIDE SEQUENCE</scope>
</reference>
<feature type="region of interest" description="Disordered" evidence="1">
    <location>
        <begin position="136"/>
        <end position="156"/>
    </location>
</feature>
<comment type="caution">
    <text evidence="2">The sequence shown here is derived from an EMBL/GenBank/DDBJ whole genome shotgun (WGS) entry which is preliminary data.</text>
</comment>
<name>A0AAV5F0V5_ELECO</name>
<feature type="compositionally biased region" description="Low complexity" evidence="1">
    <location>
        <begin position="108"/>
        <end position="121"/>
    </location>
</feature>
<dbReference type="Proteomes" id="UP001054889">
    <property type="component" value="Unassembled WGS sequence"/>
</dbReference>
<protein>
    <submittedName>
        <fullName evidence="2">Uncharacterized protein</fullName>
    </submittedName>
</protein>
<organism evidence="2 3">
    <name type="scientific">Eleusine coracana subsp. coracana</name>
    <dbReference type="NCBI Taxonomy" id="191504"/>
    <lineage>
        <taxon>Eukaryota</taxon>
        <taxon>Viridiplantae</taxon>
        <taxon>Streptophyta</taxon>
        <taxon>Embryophyta</taxon>
        <taxon>Tracheophyta</taxon>
        <taxon>Spermatophyta</taxon>
        <taxon>Magnoliopsida</taxon>
        <taxon>Liliopsida</taxon>
        <taxon>Poales</taxon>
        <taxon>Poaceae</taxon>
        <taxon>PACMAD clade</taxon>
        <taxon>Chloridoideae</taxon>
        <taxon>Cynodonteae</taxon>
        <taxon>Eleusininae</taxon>
        <taxon>Eleusine</taxon>
    </lineage>
</organism>
<evidence type="ECO:0000313" key="2">
    <source>
        <dbReference type="EMBL" id="GJN27886.1"/>
    </source>
</evidence>
<accession>A0AAV5F0V5</accession>